<dbReference type="Proteomes" id="UP001434883">
    <property type="component" value="Unassembled WGS sequence"/>
</dbReference>
<protein>
    <recommendedName>
        <fullName evidence="3">Retrotransposon gag domain-containing protein</fullName>
    </recommendedName>
</protein>
<evidence type="ECO:0000313" key="2">
    <source>
        <dbReference type="Proteomes" id="UP001434883"/>
    </source>
</evidence>
<dbReference type="InterPro" id="IPR050951">
    <property type="entry name" value="Retrovirus_Pol_polyprotein"/>
</dbReference>
<evidence type="ECO:0000313" key="1">
    <source>
        <dbReference type="EMBL" id="MEQ2207285.1"/>
    </source>
</evidence>
<reference evidence="1 2" key="1">
    <citation type="submission" date="2021-06" db="EMBL/GenBank/DDBJ databases">
        <authorList>
            <person name="Palmer J.M."/>
        </authorList>
    </citation>
    <scope>NUCLEOTIDE SEQUENCE [LARGE SCALE GENOMIC DNA]</scope>
    <source>
        <strain evidence="1 2">XC_2019</strain>
        <tissue evidence="1">Muscle</tissue>
    </source>
</reference>
<dbReference type="PANTHER" id="PTHR37984:SF5">
    <property type="entry name" value="PROTEIN NYNRIN-LIKE"/>
    <property type="match status" value="1"/>
</dbReference>
<sequence length="326" mass="36966">MALQVALRLEGGALQVLSDLRPGECHNWPLVQEALRRHFGRRIYAEHAREQLISRQRLDSETLGSYAADILLRNQQGYPDVETLMQEKLALQAFIRGLRPLRLSWQLDERLVRATDICSRWQTFKTPASLDGLVDDIGGRNRCSSETALAKLKKVFDAIRQANLRLHPWKCHLFRRETTFLGHVISAAEVSTDPNKVSTVRDSPEPRIPWLEVLQDYDFQIIHRAGRLHGNSDAVSCRPRTIRADCRQCQRVGDCSPVDLRAVAIQAVSSNPLHPKCSQVGGETIDSVEAMGPEQLREEQNQDPVLACLRLRVEVDQRPPGRRLLN</sequence>
<organism evidence="1 2">
    <name type="scientific">Xenoophorus captivus</name>
    <dbReference type="NCBI Taxonomy" id="1517983"/>
    <lineage>
        <taxon>Eukaryota</taxon>
        <taxon>Metazoa</taxon>
        <taxon>Chordata</taxon>
        <taxon>Craniata</taxon>
        <taxon>Vertebrata</taxon>
        <taxon>Euteleostomi</taxon>
        <taxon>Actinopterygii</taxon>
        <taxon>Neopterygii</taxon>
        <taxon>Teleostei</taxon>
        <taxon>Neoteleostei</taxon>
        <taxon>Acanthomorphata</taxon>
        <taxon>Ovalentaria</taxon>
        <taxon>Atherinomorphae</taxon>
        <taxon>Cyprinodontiformes</taxon>
        <taxon>Goodeidae</taxon>
        <taxon>Xenoophorus</taxon>
    </lineage>
</organism>
<dbReference type="EMBL" id="JAHRIN010044199">
    <property type="protein sequence ID" value="MEQ2207285.1"/>
    <property type="molecule type" value="Genomic_DNA"/>
</dbReference>
<dbReference type="InterPro" id="IPR043128">
    <property type="entry name" value="Rev_trsase/Diguanyl_cyclase"/>
</dbReference>
<keyword evidence="2" id="KW-1185">Reference proteome</keyword>
<accession>A0ABV0RGL7</accession>
<dbReference type="SUPFAM" id="SSF56672">
    <property type="entry name" value="DNA/RNA polymerases"/>
    <property type="match status" value="1"/>
</dbReference>
<name>A0ABV0RGL7_9TELE</name>
<dbReference type="InterPro" id="IPR043502">
    <property type="entry name" value="DNA/RNA_pol_sf"/>
</dbReference>
<comment type="caution">
    <text evidence="1">The sequence shown here is derived from an EMBL/GenBank/DDBJ whole genome shotgun (WGS) entry which is preliminary data.</text>
</comment>
<dbReference type="PANTHER" id="PTHR37984">
    <property type="entry name" value="PROTEIN CBG26694"/>
    <property type="match status" value="1"/>
</dbReference>
<dbReference type="Gene3D" id="3.30.70.270">
    <property type="match status" value="1"/>
</dbReference>
<gene>
    <name evidence="1" type="ORF">XENOCAPTIV_009840</name>
</gene>
<proteinExistence type="predicted"/>
<evidence type="ECO:0008006" key="3">
    <source>
        <dbReference type="Google" id="ProtNLM"/>
    </source>
</evidence>